<dbReference type="RefSeq" id="WP_088565319.1">
    <property type="nucleotide sequence ID" value="NZ_CP020946.1"/>
</dbReference>
<gene>
    <name evidence="1" type="ORF">B9G79_09595</name>
</gene>
<dbReference type="AlphaFoldDB" id="A0A1Z3N8M6"/>
<organism evidence="1 2">
    <name type="scientific">Bdellovibrio bacteriovorus</name>
    <dbReference type="NCBI Taxonomy" id="959"/>
    <lineage>
        <taxon>Bacteria</taxon>
        <taxon>Pseudomonadati</taxon>
        <taxon>Bdellovibrionota</taxon>
        <taxon>Bdellovibrionia</taxon>
        <taxon>Bdellovibrionales</taxon>
        <taxon>Pseudobdellovibrionaceae</taxon>
        <taxon>Bdellovibrio</taxon>
    </lineage>
</organism>
<dbReference type="Proteomes" id="UP000197003">
    <property type="component" value="Chromosome"/>
</dbReference>
<name>A0A1Z3N8M6_BDEBC</name>
<proteinExistence type="predicted"/>
<evidence type="ECO:0000313" key="2">
    <source>
        <dbReference type="Proteomes" id="UP000197003"/>
    </source>
</evidence>
<reference evidence="1 2" key="1">
    <citation type="submission" date="2017-04" db="EMBL/GenBank/DDBJ databases">
        <title>Whole genome sequence of Bdellovibrio bacteriovorus strain SSB218315.</title>
        <authorList>
            <person name="Oyedara O."/>
            <person name="Rodriguez-Perez M.A."/>
        </authorList>
    </citation>
    <scope>NUCLEOTIDE SEQUENCE [LARGE SCALE GENOMIC DNA]</scope>
    <source>
        <strain evidence="1 2">SSB218315</strain>
    </source>
</reference>
<dbReference type="OrthoDB" id="5293805at2"/>
<evidence type="ECO:0000313" key="1">
    <source>
        <dbReference type="EMBL" id="ASD63809.1"/>
    </source>
</evidence>
<dbReference type="EMBL" id="CP020946">
    <property type="protein sequence ID" value="ASD63809.1"/>
    <property type="molecule type" value="Genomic_DNA"/>
</dbReference>
<accession>A0A1Z3N8M6</accession>
<protein>
    <submittedName>
        <fullName evidence="1">Uncharacterized protein</fullName>
    </submittedName>
</protein>
<sequence>MKSTLFALVLSVGPVAGADSIVCTSENWENEKIVFSADFQELRHDIYDENGNIFKSEILHGAGLVGGINIHPKNDSCDQSVFEFKGINQVLTTCQLDKESHGFDYLTVDFRYDQDKKVGYYIVNSYYQSGTGNRSLNFKDCREQSF</sequence>